<accession>A0A6I4J047</accession>
<dbReference type="InterPro" id="IPR005122">
    <property type="entry name" value="Uracil-DNA_glycosylase-like"/>
</dbReference>
<evidence type="ECO:0000313" key="2">
    <source>
        <dbReference type="EMBL" id="MVO77041.1"/>
    </source>
</evidence>
<organism evidence="2 3">
    <name type="scientific">Sphingomonas horti</name>
    <dbReference type="NCBI Taxonomy" id="2682842"/>
    <lineage>
        <taxon>Bacteria</taxon>
        <taxon>Pseudomonadati</taxon>
        <taxon>Pseudomonadota</taxon>
        <taxon>Alphaproteobacteria</taxon>
        <taxon>Sphingomonadales</taxon>
        <taxon>Sphingomonadaceae</taxon>
        <taxon>Sphingomonas</taxon>
    </lineage>
</organism>
<evidence type="ECO:0000313" key="3">
    <source>
        <dbReference type="Proteomes" id="UP000441389"/>
    </source>
</evidence>
<dbReference type="InterPro" id="IPR036895">
    <property type="entry name" value="Uracil-DNA_glycosylase-like_sf"/>
</dbReference>
<dbReference type="InterPro" id="IPR047124">
    <property type="entry name" value="HI_0220.2"/>
</dbReference>
<comment type="caution">
    <text evidence="2">The sequence shown here is derived from an EMBL/GenBank/DDBJ whole genome shotgun (WGS) entry which is preliminary data.</text>
</comment>
<dbReference type="RefSeq" id="WP_157026033.1">
    <property type="nucleotide sequence ID" value="NZ_WQMS01000006.1"/>
</dbReference>
<name>A0A6I4J047_9SPHN</name>
<proteinExistence type="predicted"/>
<dbReference type="PANTHER" id="PTHR42160">
    <property type="entry name" value="URACIL-DNA GLYCOSYLASE SUPERFAMILY PROTEIN"/>
    <property type="match status" value="1"/>
</dbReference>
<dbReference type="SUPFAM" id="SSF52141">
    <property type="entry name" value="Uracil-DNA glycosylase-like"/>
    <property type="match status" value="1"/>
</dbReference>
<reference evidence="2 3" key="1">
    <citation type="submission" date="2019-12" db="EMBL/GenBank/DDBJ databases">
        <authorList>
            <person name="Huq M.A."/>
        </authorList>
    </citation>
    <scope>NUCLEOTIDE SEQUENCE [LARGE SCALE GENOMIC DNA]</scope>
    <source>
        <strain evidence="2 3">MAH-20</strain>
    </source>
</reference>
<feature type="domain" description="Uracil-DNA glycosylase-like" evidence="1">
    <location>
        <begin position="28"/>
        <end position="183"/>
    </location>
</feature>
<gene>
    <name evidence="2" type="ORF">GON01_03690</name>
</gene>
<sequence length="192" mass="21467">MDSLHSLLAEVRGCRVCADMLPLGPRPIFQLSPTAKLLVASQAPGSKAHGSGVPFSDASGDRLREWMGFSEAEFYDPANVAILPMALCYPGRANSGGDAPPRPECAPLWRERLIGELPMLRLTLLVGSYAQNHVFGPGPMTERVRRYREFLPRYFPLPHPSWRSAIWMKRNPWFQSDVLPVLRSEIRQALAD</sequence>
<dbReference type="Pfam" id="PF03167">
    <property type="entry name" value="UDG"/>
    <property type="match status" value="1"/>
</dbReference>
<dbReference type="Gene3D" id="3.40.470.10">
    <property type="entry name" value="Uracil-DNA glycosylase-like domain"/>
    <property type="match status" value="1"/>
</dbReference>
<evidence type="ECO:0000259" key="1">
    <source>
        <dbReference type="SMART" id="SM00986"/>
    </source>
</evidence>
<dbReference type="EMBL" id="WQMS01000006">
    <property type="protein sequence ID" value="MVO77041.1"/>
    <property type="molecule type" value="Genomic_DNA"/>
</dbReference>
<dbReference type="SMART" id="SM00986">
    <property type="entry name" value="UDG"/>
    <property type="match status" value="1"/>
</dbReference>
<keyword evidence="3" id="KW-1185">Reference proteome</keyword>
<dbReference type="AlphaFoldDB" id="A0A6I4J047"/>
<dbReference type="CDD" id="cd10033">
    <property type="entry name" value="UDG_like"/>
    <property type="match status" value="1"/>
</dbReference>
<protein>
    <submittedName>
        <fullName evidence="2">Uracil-DNA glycosylase family protein</fullName>
    </submittedName>
</protein>
<dbReference type="PANTHER" id="PTHR42160:SF1">
    <property type="entry name" value="URACIL-DNA GLYCOSYLASE SUPERFAMILY PROTEIN"/>
    <property type="match status" value="1"/>
</dbReference>
<dbReference type="Proteomes" id="UP000441389">
    <property type="component" value="Unassembled WGS sequence"/>
</dbReference>
<dbReference type="SMART" id="SM00987">
    <property type="entry name" value="UreE_C"/>
    <property type="match status" value="1"/>
</dbReference>